<keyword evidence="15 16" id="KW-0472">Membrane</keyword>
<evidence type="ECO:0000256" key="8">
    <source>
        <dbReference type="ARBA" id="ARBA00022532"/>
    </source>
</evidence>
<comment type="subcellular location">
    <subcellularLocation>
        <location evidence="3">Membrane</location>
        <topology evidence="3">Multi-pass membrane protein</topology>
    </subcellularLocation>
</comment>
<evidence type="ECO:0000256" key="7">
    <source>
        <dbReference type="ARBA" id="ARBA00022448"/>
    </source>
</evidence>
<evidence type="ECO:0000256" key="16">
    <source>
        <dbReference type="SAM" id="Phobius"/>
    </source>
</evidence>
<feature type="transmembrane region" description="Helical" evidence="16">
    <location>
        <begin position="45"/>
        <end position="67"/>
    </location>
</feature>
<evidence type="ECO:0000256" key="9">
    <source>
        <dbReference type="ARBA" id="ARBA00022617"/>
    </source>
</evidence>
<evidence type="ECO:0000256" key="13">
    <source>
        <dbReference type="ARBA" id="ARBA00022989"/>
    </source>
</evidence>
<reference evidence="17 18" key="1">
    <citation type="submission" date="2016-10" db="EMBL/GenBank/DDBJ databases">
        <authorList>
            <person name="de Groot N.N."/>
        </authorList>
    </citation>
    <scope>NUCLEOTIDE SEQUENCE [LARGE SCALE GENOMIC DNA]</scope>
    <source>
        <strain evidence="17 18">CGMCC 1.10267</strain>
    </source>
</reference>
<dbReference type="SUPFAM" id="SSF81343">
    <property type="entry name" value="Fumarate reductase respiratory complex transmembrane subunits"/>
    <property type="match status" value="1"/>
</dbReference>
<keyword evidence="7" id="KW-0813">Transport</keyword>
<keyword evidence="14" id="KW-0408">Iron</keyword>
<dbReference type="AlphaFoldDB" id="A0A1G7SAX8"/>
<evidence type="ECO:0000256" key="5">
    <source>
        <dbReference type="ARBA" id="ARBA00011558"/>
    </source>
</evidence>
<dbReference type="Gene3D" id="1.20.1300.10">
    <property type="entry name" value="Fumarate reductase/succinate dehydrogenase, transmembrane subunit"/>
    <property type="match status" value="1"/>
</dbReference>
<evidence type="ECO:0000256" key="15">
    <source>
        <dbReference type="ARBA" id="ARBA00023136"/>
    </source>
</evidence>
<dbReference type="Pfam" id="PF01127">
    <property type="entry name" value="Sdh_cyt"/>
    <property type="match status" value="1"/>
</dbReference>
<keyword evidence="13 16" id="KW-1133">Transmembrane helix</keyword>
<comment type="pathway">
    <text evidence="4">Carbohydrate metabolism; tricarboxylic acid cycle.</text>
</comment>
<dbReference type="GO" id="GO:0046872">
    <property type="term" value="F:metal ion binding"/>
    <property type="evidence" value="ECO:0007669"/>
    <property type="project" value="UniProtKB-KW"/>
</dbReference>
<dbReference type="InterPro" id="IPR034804">
    <property type="entry name" value="SQR/QFR_C/D"/>
</dbReference>
<dbReference type="GO" id="GO:0016020">
    <property type="term" value="C:membrane"/>
    <property type="evidence" value="ECO:0007669"/>
    <property type="project" value="UniProtKB-SubCell"/>
</dbReference>
<proteinExistence type="predicted"/>
<evidence type="ECO:0000256" key="6">
    <source>
        <dbReference type="ARBA" id="ARBA00019425"/>
    </source>
</evidence>
<dbReference type="GO" id="GO:0006099">
    <property type="term" value="P:tricarboxylic acid cycle"/>
    <property type="evidence" value="ECO:0007669"/>
    <property type="project" value="UniProtKB-UniPathway"/>
</dbReference>
<gene>
    <name evidence="17" type="ORF">SAMN04487974_101402</name>
</gene>
<sequence>MKTHPGEKGTGTFIRQRVTGALNIVFVGFLIWLVVNLAGADRAQMAATFANPIVAILALVLIGSALVHMRIGMYEIIEDYVHEPKLHGLAKTANTTFTVIIGAIALVSVLVLAFGG</sequence>
<name>A0A1G7SAX8_9HYPH</name>
<dbReference type="InterPro" id="IPR014312">
    <property type="entry name" value="Succ_DH_anchor"/>
</dbReference>
<dbReference type="RefSeq" id="WP_090590558.1">
    <property type="nucleotide sequence ID" value="NZ_FNCS01000001.1"/>
</dbReference>
<evidence type="ECO:0000256" key="2">
    <source>
        <dbReference type="ARBA" id="ARBA00004050"/>
    </source>
</evidence>
<keyword evidence="8" id="KW-0816">Tricarboxylic acid cycle</keyword>
<dbReference type="UniPathway" id="UPA00223"/>
<evidence type="ECO:0000256" key="12">
    <source>
        <dbReference type="ARBA" id="ARBA00022982"/>
    </source>
</evidence>
<accession>A0A1G7SAX8</accession>
<evidence type="ECO:0000256" key="1">
    <source>
        <dbReference type="ARBA" id="ARBA00001971"/>
    </source>
</evidence>
<dbReference type="GO" id="GO:0020037">
    <property type="term" value="F:heme binding"/>
    <property type="evidence" value="ECO:0007669"/>
    <property type="project" value="InterPro"/>
</dbReference>
<comment type="subunit">
    <text evidence="5">Part of an enzyme complex containing four subunits: a flavoprotein, an iron-sulfur protein, plus two membrane-anchoring proteins, SdhC and SdhD.</text>
</comment>
<dbReference type="NCBIfam" id="TIGR02968">
    <property type="entry name" value="succ_dehyd_anc"/>
    <property type="match status" value="1"/>
</dbReference>
<comment type="cofactor">
    <cofactor evidence="1">
        <name>heme</name>
        <dbReference type="ChEBI" id="CHEBI:30413"/>
    </cofactor>
</comment>
<dbReference type="CDD" id="cd03495">
    <property type="entry name" value="SQR_TypeC_SdhD_like"/>
    <property type="match status" value="1"/>
</dbReference>
<keyword evidence="12" id="KW-0249">Electron transport</keyword>
<feature type="transmembrane region" description="Helical" evidence="16">
    <location>
        <begin position="95"/>
        <end position="115"/>
    </location>
</feature>
<keyword evidence="9" id="KW-0349">Heme</keyword>
<feature type="transmembrane region" description="Helical" evidence="16">
    <location>
        <begin position="21"/>
        <end position="39"/>
    </location>
</feature>
<evidence type="ECO:0000256" key="14">
    <source>
        <dbReference type="ARBA" id="ARBA00023004"/>
    </source>
</evidence>
<dbReference type="EMBL" id="FNCS01000001">
    <property type="protein sequence ID" value="SDG20143.1"/>
    <property type="molecule type" value="Genomic_DNA"/>
</dbReference>
<keyword evidence="10 16" id="KW-0812">Transmembrane</keyword>
<dbReference type="InterPro" id="IPR000701">
    <property type="entry name" value="SuccDH_FuR_B_TM-su"/>
</dbReference>
<dbReference type="STRING" id="440168.SAMN04487974_101402"/>
<dbReference type="Proteomes" id="UP000199495">
    <property type="component" value="Unassembled WGS sequence"/>
</dbReference>
<comment type="function">
    <text evidence="2">Membrane-anchoring subunit of succinate dehydrogenase (SDH).</text>
</comment>
<evidence type="ECO:0000256" key="10">
    <source>
        <dbReference type="ARBA" id="ARBA00022692"/>
    </source>
</evidence>
<evidence type="ECO:0000313" key="17">
    <source>
        <dbReference type="EMBL" id="SDG20143.1"/>
    </source>
</evidence>
<protein>
    <recommendedName>
        <fullName evidence="6">Succinate dehydrogenase hydrophobic membrane anchor subunit</fullName>
    </recommendedName>
</protein>
<evidence type="ECO:0000256" key="4">
    <source>
        <dbReference type="ARBA" id="ARBA00005163"/>
    </source>
</evidence>
<evidence type="ECO:0000256" key="3">
    <source>
        <dbReference type="ARBA" id="ARBA00004141"/>
    </source>
</evidence>
<evidence type="ECO:0000256" key="11">
    <source>
        <dbReference type="ARBA" id="ARBA00022723"/>
    </source>
</evidence>
<keyword evidence="11" id="KW-0479">Metal-binding</keyword>
<keyword evidence="18" id="KW-1185">Reference proteome</keyword>
<organism evidence="17 18">
    <name type="scientific">Pelagibacterium luteolum</name>
    <dbReference type="NCBI Taxonomy" id="440168"/>
    <lineage>
        <taxon>Bacteria</taxon>
        <taxon>Pseudomonadati</taxon>
        <taxon>Pseudomonadota</taxon>
        <taxon>Alphaproteobacteria</taxon>
        <taxon>Hyphomicrobiales</taxon>
        <taxon>Devosiaceae</taxon>
        <taxon>Pelagibacterium</taxon>
    </lineage>
</organism>
<evidence type="ECO:0000313" key="18">
    <source>
        <dbReference type="Proteomes" id="UP000199495"/>
    </source>
</evidence>
<dbReference type="OrthoDB" id="9809280at2"/>